<dbReference type="VEuPathDB" id="FungiDB:AeMF1_005670"/>
<name>A0A6G0W6P4_9STRA</name>
<evidence type="ECO:0000313" key="2">
    <source>
        <dbReference type="Proteomes" id="UP000481153"/>
    </source>
</evidence>
<accession>A0A6G0W6P4</accession>
<protein>
    <submittedName>
        <fullName evidence="1">Uncharacterized protein</fullName>
    </submittedName>
</protein>
<keyword evidence="2" id="KW-1185">Reference proteome</keyword>
<organism evidence="1 2">
    <name type="scientific">Aphanomyces euteiches</name>
    <dbReference type="NCBI Taxonomy" id="100861"/>
    <lineage>
        <taxon>Eukaryota</taxon>
        <taxon>Sar</taxon>
        <taxon>Stramenopiles</taxon>
        <taxon>Oomycota</taxon>
        <taxon>Saprolegniomycetes</taxon>
        <taxon>Saprolegniales</taxon>
        <taxon>Verrucalvaceae</taxon>
        <taxon>Aphanomyces</taxon>
    </lineage>
</organism>
<reference evidence="1 2" key="1">
    <citation type="submission" date="2019-07" db="EMBL/GenBank/DDBJ databases">
        <title>Genomics analysis of Aphanomyces spp. identifies a new class of oomycete effector associated with host adaptation.</title>
        <authorList>
            <person name="Gaulin E."/>
        </authorList>
    </citation>
    <scope>NUCLEOTIDE SEQUENCE [LARGE SCALE GENOMIC DNA]</scope>
    <source>
        <strain evidence="1 2">ATCC 201684</strain>
    </source>
</reference>
<gene>
    <name evidence="1" type="ORF">Ae201684_018239</name>
</gene>
<sequence>MEGKRRCFPHCCPSHVYSSVCGSSVVVRVQGPLASLRDVVTYLRFDACYENPVAVGDTIEENSVLSNLRRQTHVVGEWIASHYEVVDENVPSRMCEFSPKTQSTLGWHYRWVGGSARQQRRAVHYLRAYVFAREPPRLRVLAVVESTPFIVMSYRRACKSCQRQSPEDERSGLKCQCEGIYKLAESSPIRHFQQTPLHPPEPATAHFPMEMTVPGCEDRLEDALATIHFFISTFPVSVLAPYLEPLDTVLRSTVHPPIAHPILHQIQAHTGAPSERLAGWSQTLAALGVVLGFSTESTPFLHAFSAAHASSLLCKPDLERSYAMFVQHHYSNVARALMPLNITPHALSDEILTLCAVLHAEHPAAASICLEKCRGFRPAVAFENFVAQMREIYMSFNAPPQAQPVSSNRPLDGCWRFRSMSIMFMSPQLSPSILSLMRASYMGLTFQIIQTSTCLLMRSHHSLTDKIWAEFQLDGTPQVHRVFPNGESSMACFDGLVHGDYLGEIVSSNAVALTLFSWPASPVSRLCYAIHIHIARVGDGALAVDVRVVASPEKAPIADYWCMSVHQRVATYDRSNECPVVAFRLDYEMQTI</sequence>
<evidence type="ECO:0000313" key="1">
    <source>
        <dbReference type="EMBL" id="KAF0722762.1"/>
    </source>
</evidence>
<proteinExistence type="predicted"/>
<dbReference type="Proteomes" id="UP000481153">
    <property type="component" value="Unassembled WGS sequence"/>
</dbReference>
<dbReference type="AlphaFoldDB" id="A0A6G0W6P4"/>
<dbReference type="EMBL" id="VJMJ01000326">
    <property type="protein sequence ID" value="KAF0722762.1"/>
    <property type="molecule type" value="Genomic_DNA"/>
</dbReference>
<comment type="caution">
    <text evidence="1">The sequence shown here is derived from an EMBL/GenBank/DDBJ whole genome shotgun (WGS) entry which is preliminary data.</text>
</comment>